<evidence type="ECO:0008006" key="4">
    <source>
        <dbReference type="Google" id="ProtNLM"/>
    </source>
</evidence>
<evidence type="ECO:0000256" key="1">
    <source>
        <dbReference type="SAM" id="Phobius"/>
    </source>
</evidence>
<reference evidence="2" key="1">
    <citation type="submission" date="2023-10" db="EMBL/GenBank/DDBJ databases">
        <authorList>
            <person name="Chen Y."/>
            <person name="Shah S."/>
            <person name="Dougan E. K."/>
            <person name="Thang M."/>
            <person name="Chan C."/>
        </authorList>
    </citation>
    <scope>NUCLEOTIDE SEQUENCE [LARGE SCALE GENOMIC DNA]</scope>
</reference>
<evidence type="ECO:0000313" key="2">
    <source>
        <dbReference type="EMBL" id="CAK0896318.1"/>
    </source>
</evidence>
<keyword evidence="1" id="KW-0812">Transmembrane</keyword>
<evidence type="ECO:0000313" key="3">
    <source>
        <dbReference type="Proteomes" id="UP001189429"/>
    </source>
</evidence>
<accession>A0ABN9XEA4</accession>
<gene>
    <name evidence="2" type="ORF">PCOR1329_LOCUS74818</name>
</gene>
<feature type="transmembrane region" description="Helical" evidence="1">
    <location>
        <begin position="62"/>
        <end position="87"/>
    </location>
</feature>
<dbReference type="Proteomes" id="UP001189429">
    <property type="component" value="Unassembled WGS sequence"/>
</dbReference>
<feature type="transmembrane region" description="Helical" evidence="1">
    <location>
        <begin position="146"/>
        <end position="171"/>
    </location>
</feature>
<feature type="transmembrane region" description="Helical" evidence="1">
    <location>
        <begin position="23"/>
        <end position="47"/>
    </location>
</feature>
<comment type="caution">
    <text evidence="2">The sequence shown here is derived from an EMBL/GenBank/DDBJ whole genome shotgun (WGS) entry which is preliminary data.</text>
</comment>
<sequence>MYGGYSPDAQSDSSEGGYSHKRMCCGVCGALPAIAWFCGLVALLYFYKDATCSHTSTGEGDIMLFLRMSAGGFFVLFAIEVVEGCIAGEHDFQTSPQEIAINCCTGIVFIALYIVNYYGVIQIYTAEACTDDLVMIGWLVLVGNNLVWFATIATMVATGLCGTAIAAADFASGDRL</sequence>
<keyword evidence="1" id="KW-0472">Membrane</keyword>
<dbReference type="EMBL" id="CAUYUJ010020170">
    <property type="protein sequence ID" value="CAK0896318.1"/>
    <property type="molecule type" value="Genomic_DNA"/>
</dbReference>
<keyword evidence="3" id="KW-1185">Reference proteome</keyword>
<keyword evidence="1" id="KW-1133">Transmembrane helix</keyword>
<proteinExistence type="predicted"/>
<protein>
    <recommendedName>
        <fullName evidence="4">Transmembrane protein 107</fullName>
    </recommendedName>
</protein>
<name>A0ABN9XEA4_9DINO</name>
<organism evidence="2 3">
    <name type="scientific">Prorocentrum cordatum</name>
    <dbReference type="NCBI Taxonomy" id="2364126"/>
    <lineage>
        <taxon>Eukaryota</taxon>
        <taxon>Sar</taxon>
        <taxon>Alveolata</taxon>
        <taxon>Dinophyceae</taxon>
        <taxon>Prorocentrales</taxon>
        <taxon>Prorocentraceae</taxon>
        <taxon>Prorocentrum</taxon>
    </lineage>
</organism>
<feature type="transmembrane region" description="Helical" evidence="1">
    <location>
        <begin position="99"/>
        <end position="126"/>
    </location>
</feature>